<evidence type="ECO:0000313" key="2">
    <source>
        <dbReference type="EMBL" id="ORZ29240.1"/>
    </source>
</evidence>
<dbReference type="AlphaFoldDB" id="A0A1Y2H3U3"/>
<protein>
    <submittedName>
        <fullName evidence="2">Uncharacterized protein</fullName>
    </submittedName>
</protein>
<dbReference type="EMBL" id="MCFL01000270">
    <property type="protein sequence ID" value="ORZ29240.1"/>
    <property type="molecule type" value="Genomic_DNA"/>
</dbReference>
<gene>
    <name evidence="2" type="ORF">BCR44DRAFT_326113</name>
</gene>
<name>A0A1Y2H3U3_9FUNG</name>
<feature type="compositionally biased region" description="Polar residues" evidence="1">
    <location>
        <begin position="148"/>
        <end position="159"/>
    </location>
</feature>
<keyword evidence="3" id="KW-1185">Reference proteome</keyword>
<feature type="region of interest" description="Disordered" evidence="1">
    <location>
        <begin position="143"/>
        <end position="165"/>
    </location>
</feature>
<organism evidence="2 3">
    <name type="scientific">Catenaria anguillulae PL171</name>
    <dbReference type="NCBI Taxonomy" id="765915"/>
    <lineage>
        <taxon>Eukaryota</taxon>
        <taxon>Fungi</taxon>
        <taxon>Fungi incertae sedis</taxon>
        <taxon>Blastocladiomycota</taxon>
        <taxon>Blastocladiomycetes</taxon>
        <taxon>Blastocladiales</taxon>
        <taxon>Catenariaceae</taxon>
        <taxon>Catenaria</taxon>
    </lineage>
</organism>
<dbReference type="Proteomes" id="UP000193411">
    <property type="component" value="Unassembled WGS sequence"/>
</dbReference>
<reference evidence="2 3" key="1">
    <citation type="submission" date="2016-07" db="EMBL/GenBank/DDBJ databases">
        <title>Pervasive Adenine N6-methylation of Active Genes in Fungi.</title>
        <authorList>
            <consortium name="DOE Joint Genome Institute"/>
            <person name="Mondo S.J."/>
            <person name="Dannebaum R.O."/>
            <person name="Kuo R.C."/>
            <person name="Labutti K."/>
            <person name="Haridas S."/>
            <person name="Kuo A."/>
            <person name="Salamov A."/>
            <person name="Ahrendt S.R."/>
            <person name="Lipzen A."/>
            <person name="Sullivan W."/>
            <person name="Andreopoulos W.B."/>
            <person name="Clum A."/>
            <person name="Lindquist E."/>
            <person name="Daum C."/>
            <person name="Ramamoorthy G.K."/>
            <person name="Gryganskyi A."/>
            <person name="Culley D."/>
            <person name="Magnuson J.K."/>
            <person name="James T.Y."/>
            <person name="O'Malley M.A."/>
            <person name="Stajich J.E."/>
            <person name="Spatafora J.W."/>
            <person name="Visel A."/>
            <person name="Grigoriev I.V."/>
        </authorList>
    </citation>
    <scope>NUCLEOTIDE SEQUENCE [LARGE SCALE GENOMIC DNA]</scope>
    <source>
        <strain evidence="2 3">PL171</strain>
    </source>
</reference>
<evidence type="ECO:0000256" key="1">
    <source>
        <dbReference type="SAM" id="MobiDB-lite"/>
    </source>
</evidence>
<accession>A0A1Y2H3U3</accession>
<comment type="caution">
    <text evidence="2">The sequence shown here is derived from an EMBL/GenBank/DDBJ whole genome shotgun (WGS) entry which is preliminary data.</text>
</comment>
<sequence>MLAPPDRRPPLVALRSGPVTVSADAAVNKSSIISPPRYVQMDNRPGANKAAAMHPNWEEEDVGGAIRWPNAILRRMGNNMLRVEQEHSLRAGCRGQWQTLRDQASDERLVAALLPGDYGPRELDRLFIIMGHRRRRIKAGDCARRPGTSWSQMEWSRQRSLAKKP</sequence>
<evidence type="ECO:0000313" key="3">
    <source>
        <dbReference type="Proteomes" id="UP000193411"/>
    </source>
</evidence>
<proteinExistence type="predicted"/>